<dbReference type="NCBIfam" id="TIGR01036">
    <property type="entry name" value="pyrD_sub2"/>
    <property type="match status" value="1"/>
</dbReference>
<dbReference type="PANTHER" id="PTHR48109:SF4">
    <property type="entry name" value="DIHYDROOROTATE DEHYDROGENASE (QUINONE), MITOCHONDRIAL"/>
    <property type="match status" value="1"/>
</dbReference>
<evidence type="ECO:0000256" key="4">
    <source>
        <dbReference type="ARBA" id="ARBA00005161"/>
    </source>
</evidence>
<dbReference type="Gene3D" id="3.20.20.70">
    <property type="entry name" value="Aldolase class I"/>
    <property type="match status" value="1"/>
</dbReference>
<comment type="catalytic activity">
    <reaction evidence="13">
        <text>(S)-dihydroorotate + a quinone = orotate + a quinol</text>
        <dbReference type="Rhea" id="RHEA:30187"/>
        <dbReference type="ChEBI" id="CHEBI:24646"/>
        <dbReference type="ChEBI" id="CHEBI:30839"/>
        <dbReference type="ChEBI" id="CHEBI:30864"/>
        <dbReference type="ChEBI" id="CHEBI:132124"/>
        <dbReference type="EC" id="1.3.5.2"/>
    </reaction>
</comment>
<comment type="cofactor">
    <cofactor evidence="1">
        <name>FMN</name>
        <dbReference type="ChEBI" id="CHEBI:58210"/>
    </cofactor>
</comment>
<comment type="function">
    <text evidence="2">Catalyzes the conversion of dihydroorotate to orotate with quinone as electron acceptor.</text>
</comment>
<evidence type="ECO:0000313" key="17">
    <source>
        <dbReference type="Proteomes" id="UP001235723"/>
    </source>
</evidence>
<dbReference type="PROSITE" id="PS00912">
    <property type="entry name" value="DHODEHASE_2"/>
    <property type="match status" value="1"/>
</dbReference>
<dbReference type="CDD" id="cd04738">
    <property type="entry name" value="DHOD_2_like"/>
    <property type="match status" value="1"/>
</dbReference>
<dbReference type="Pfam" id="PF01180">
    <property type="entry name" value="DHO_dh"/>
    <property type="match status" value="1"/>
</dbReference>
<evidence type="ECO:0000256" key="5">
    <source>
        <dbReference type="ARBA" id="ARBA00005359"/>
    </source>
</evidence>
<evidence type="ECO:0000256" key="13">
    <source>
        <dbReference type="ARBA" id="ARBA00048639"/>
    </source>
</evidence>
<evidence type="ECO:0000256" key="3">
    <source>
        <dbReference type="ARBA" id="ARBA00004370"/>
    </source>
</evidence>
<organism evidence="16 17">
    <name type="scientific">Escherichia marmotae</name>
    <dbReference type="NCBI Taxonomy" id="1499973"/>
    <lineage>
        <taxon>Bacteria</taxon>
        <taxon>Pseudomonadati</taxon>
        <taxon>Pseudomonadota</taxon>
        <taxon>Gammaproteobacteria</taxon>
        <taxon>Enterobacterales</taxon>
        <taxon>Enterobacteriaceae</taxon>
        <taxon>Escherichia</taxon>
    </lineage>
</organism>
<keyword evidence="12" id="KW-0472">Membrane</keyword>
<dbReference type="NCBIfam" id="NF003645">
    <property type="entry name" value="PRK05286.1-2"/>
    <property type="match status" value="1"/>
</dbReference>
<dbReference type="Proteomes" id="UP001235723">
    <property type="component" value="Unassembled WGS sequence"/>
</dbReference>
<evidence type="ECO:0000256" key="6">
    <source>
        <dbReference type="ARBA" id="ARBA00012791"/>
    </source>
</evidence>
<evidence type="ECO:0000313" key="16">
    <source>
        <dbReference type="EMBL" id="MDQ9296311.1"/>
    </source>
</evidence>
<evidence type="ECO:0000259" key="15">
    <source>
        <dbReference type="Pfam" id="PF01180"/>
    </source>
</evidence>
<comment type="caution">
    <text evidence="16">The sequence shown here is derived from an EMBL/GenBank/DDBJ whole genome shotgun (WGS) entry which is preliminary data.</text>
</comment>
<evidence type="ECO:0000256" key="9">
    <source>
        <dbReference type="ARBA" id="ARBA00022643"/>
    </source>
</evidence>
<keyword evidence="10" id="KW-0665">Pyrimidine biosynthesis</keyword>
<keyword evidence="17" id="KW-1185">Reference proteome</keyword>
<dbReference type="InterPro" id="IPR001295">
    <property type="entry name" value="Dihydroorotate_DH_CS"/>
</dbReference>
<keyword evidence="11 16" id="KW-0560">Oxidoreductase</keyword>
<comment type="pathway">
    <text evidence="4">Pyrimidine metabolism; UMP biosynthesis via de novo pathway; orotate from (S)-dihydroorotate (quinone route): step 1/1.</text>
</comment>
<evidence type="ECO:0000256" key="12">
    <source>
        <dbReference type="ARBA" id="ARBA00023136"/>
    </source>
</evidence>
<dbReference type="PROSITE" id="PS00911">
    <property type="entry name" value="DHODEHASE_1"/>
    <property type="match status" value="1"/>
</dbReference>
<evidence type="ECO:0000256" key="10">
    <source>
        <dbReference type="ARBA" id="ARBA00022975"/>
    </source>
</evidence>
<dbReference type="InterPro" id="IPR050074">
    <property type="entry name" value="DHO_dehydrogenase"/>
</dbReference>
<evidence type="ECO:0000256" key="1">
    <source>
        <dbReference type="ARBA" id="ARBA00001917"/>
    </source>
</evidence>
<dbReference type="RefSeq" id="WP_089574739.1">
    <property type="nucleotide sequence ID" value="NZ_JACFDF010000024.1"/>
</dbReference>
<keyword evidence="9" id="KW-0288">FMN</keyword>
<protein>
    <recommendedName>
        <fullName evidence="7 14">Dihydroorotate dehydrogenase (quinone)</fullName>
        <ecNumber evidence="6 14">1.3.5.2</ecNumber>
    </recommendedName>
</protein>
<dbReference type="EC" id="1.3.5.2" evidence="6 14"/>
<evidence type="ECO:0000256" key="2">
    <source>
        <dbReference type="ARBA" id="ARBA00003125"/>
    </source>
</evidence>
<dbReference type="InterPro" id="IPR012135">
    <property type="entry name" value="Dihydroorotate_DH_1_2"/>
</dbReference>
<keyword evidence="8" id="KW-0285">Flavoprotein</keyword>
<name>A0ABU1C6N0_9ESCH</name>
<dbReference type="InterPro" id="IPR005720">
    <property type="entry name" value="Dihydroorotate_DH_cat"/>
</dbReference>
<accession>A0ABU1C6N0</accession>
<dbReference type="PIRSF" id="PIRSF000164">
    <property type="entry name" value="DHO_oxidase"/>
    <property type="match status" value="1"/>
</dbReference>
<evidence type="ECO:0000256" key="7">
    <source>
        <dbReference type="ARBA" id="ARBA00018366"/>
    </source>
</evidence>
<reference evidence="16 17" key="1">
    <citation type="submission" date="2021-05" db="EMBL/GenBank/DDBJ databases">
        <title>Genome sequence of E. marmotae isolates.</title>
        <authorList>
            <person name="Binsker U."/>
            <person name="Hammerl J.A."/>
        </authorList>
    </citation>
    <scope>NUCLEOTIDE SEQUENCE [LARGE SCALE GENOMIC DNA]</scope>
    <source>
        <strain evidence="16 17">21-MO00586</strain>
    </source>
</reference>
<dbReference type="EMBL" id="JAHCRT010000031">
    <property type="protein sequence ID" value="MDQ9296311.1"/>
    <property type="molecule type" value="Genomic_DNA"/>
</dbReference>
<comment type="subcellular location">
    <subcellularLocation>
        <location evidence="3">Membrane</location>
    </subcellularLocation>
</comment>
<dbReference type="InterPro" id="IPR005719">
    <property type="entry name" value="Dihydroorotate_DH_2"/>
</dbReference>
<dbReference type="InterPro" id="IPR013785">
    <property type="entry name" value="Aldolase_TIM"/>
</dbReference>
<gene>
    <name evidence="16" type="ORF">KJE03_23105</name>
</gene>
<dbReference type="PANTHER" id="PTHR48109">
    <property type="entry name" value="DIHYDROOROTATE DEHYDROGENASE (QUINONE), MITOCHONDRIAL-RELATED"/>
    <property type="match status" value="1"/>
</dbReference>
<dbReference type="GO" id="GO:0106430">
    <property type="term" value="F:dihydroorotate dehydrogenase (quinone) activity"/>
    <property type="evidence" value="ECO:0007669"/>
    <property type="project" value="UniProtKB-EC"/>
</dbReference>
<proteinExistence type="inferred from homology"/>
<sequence length="351" mass="38573">MIADLSRKLLLHLEPETAHHLAIIGLRLFSPEQRVAPAEGLNQQVWGKTFSHPVGLAAGLDKDALAFHELARLGFSFIEIGSVTPAPQPGNPRPRLFRLKDEGGIINRYGFNSRGMDFVRRRLARRSTNMTLGVNLGKNRLSASDMDDFILGAETLIGYADYLTINLSSPNTPGLRDLQRAEIIDPFLERLDRLRNNSKPDCALLLKLSPDMDKGKEEELFCYLQDSVIDGIIISNTTTSREGLGDLSAGLESGGLSGQPLQKKSRGMLCRAYKALGHSKPLVASGGINSGEEAYLRICMGATLCQIYTAFVYEGPSLIPSMLEQIEKCMLRDGFSSLDQARGSYHVKHAE</sequence>
<evidence type="ECO:0000256" key="14">
    <source>
        <dbReference type="NCBIfam" id="TIGR01036"/>
    </source>
</evidence>
<evidence type="ECO:0000256" key="11">
    <source>
        <dbReference type="ARBA" id="ARBA00023002"/>
    </source>
</evidence>
<comment type="similarity">
    <text evidence="5">Belongs to the dihydroorotate dehydrogenase family. Type 2 subfamily.</text>
</comment>
<feature type="domain" description="Dihydroorotate dehydrogenase catalytic" evidence="15">
    <location>
        <begin position="41"/>
        <end position="330"/>
    </location>
</feature>
<dbReference type="NCBIfam" id="NF003652">
    <property type="entry name" value="PRK05286.2-5"/>
    <property type="match status" value="1"/>
</dbReference>
<evidence type="ECO:0000256" key="8">
    <source>
        <dbReference type="ARBA" id="ARBA00022630"/>
    </source>
</evidence>
<dbReference type="SUPFAM" id="SSF51395">
    <property type="entry name" value="FMN-linked oxidoreductases"/>
    <property type="match status" value="1"/>
</dbReference>